<proteinExistence type="predicted"/>
<feature type="transmembrane region" description="Helical" evidence="1">
    <location>
        <begin position="109"/>
        <end position="134"/>
    </location>
</feature>
<keyword evidence="1" id="KW-0812">Transmembrane</keyword>
<feature type="transmembrane region" description="Helical" evidence="1">
    <location>
        <begin position="48"/>
        <end position="69"/>
    </location>
</feature>
<dbReference type="Proteomes" id="UP001168613">
    <property type="component" value="Unassembled WGS sequence"/>
</dbReference>
<evidence type="ECO:0000313" key="2">
    <source>
        <dbReference type="EMBL" id="MDN4121205.1"/>
    </source>
</evidence>
<accession>A0ABT8EJ97</accession>
<keyword evidence="3" id="KW-1185">Reference proteome</keyword>
<gene>
    <name evidence="2" type="ORF">LMS43_07895</name>
</gene>
<comment type="caution">
    <text evidence="2">The sequence shown here is derived from an EMBL/GenBank/DDBJ whole genome shotgun (WGS) entry which is preliminary data.</text>
</comment>
<dbReference type="EMBL" id="JAJHNU010000001">
    <property type="protein sequence ID" value="MDN4121205.1"/>
    <property type="molecule type" value="Genomic_DNA"/>
</dbReference>
<evidence type="ECO:0000256" key="1">
    <source>
        <dbReference type="SAM" id="Phobius"/>
    </source>
</evidence>
<sequence length="136" mass="14987">MTVAPAFFLIGVIFAIAFVVIACIAGLGLSKLGKHYPSIKLRRPLLSIYLVVGLAFILQLVFVVPQIAISSVLSTSVKVVPPYYLCFFIIGSIVFSIRMEGKHSGKRTALYASCLSLTCILFFYLIEIAFLFYLNP</sequence>
<protein>
    <submittedName>
        <fullName evidence="2">Uncharacterized protein</fullName>
    </submittedName>
</protein>
<dbReference type="RefSeq" id="WP_266124830.1">
    <property type="nucleotide sequence ID" value="NZ_JAJHNU010000001.1"/>
</dbReference>
<feature type="transmembrane region" description="Helical" evidence="1">
    <location>
        <begin position="6"/>
        <end position="27"/>
    </location>
</feature>
<name>A0ABT8EJ97_9BURK</name>
<keyword evidence="1" id="KW-1133">Transmembrane helix</keyword>
<evidence type="ECO:0000313" key="3">
    <source>
        <dbReference type="Proteomes" id="UP001168613"/>
    </source>
</evidence>
<reference evidence="2" key="1">
    <citation type="submission" date="2021-11" db="EMBL/GenBank/DDBJ databases">
        <title>Draft genome sequence of Alcaligenes endophyticus type strain CCUG 75668T.</title>
        <authorList>
            <person name="Salva-Serra F."/>
            <person name="Duran R.E."/>
            <person name="Seeger M."/>
            <person name="Moore E.R.B."/>
            <person name="Jaen-Luchoro D."/>
        </authorList>
    </citation>
    <scope>NUCLEOTIDE SEQUENCE</scope>
    <source>
        <strain evidence="2">CCUG 75668</strain>
    </source>
</reference>
<keyword evidence="1" id="KW-0472">Membrane</keyword>
<feature type="transmembrane region" description="Helical" evidence="1">
    <location>
        <begin position="81"/>
        <end position="97"/>
    </location>
</feature>
<organism evidence="2 3">
    <name type="scientific">Alcaligenes endophyticus</name>
    <dbReference type="NCBI Taxonomy" id="1929088"/>
    <lineage>
        <taxon>Bacteria</taxon>
        <taxon>Pseudomonadati</taxon>
        <taxon>Pseudomonadota</taxon>
        <taxon>Betaproteobacteria</taxon>
        <taxon>Burkholderiales</taxon>
        <taxon>Alcaligenaceae</taxon>
        <taxon>Alcaligenes</taxon>
    </lineage>
</organism>